<proteinExistence type="predicted"/>
<evidence type="ECO:0000313" key="2">
    <source>
        <dbReference type="EMBL" id="CAD7685523.1"/>
    </source>
</evidence>
<name>A0A811Z9Y1_NYCPR</name>
<sequence length="133" mass="14854">MTLLLALPTDREAGKASGDPWGGPIRAPEERDQVTHSTILEEEFHEEETILQVCLFPSSSLPPLPTLFLFRRFSSAPLGESFPASSNFWWPQAFLGMWLRPSSICLHLHMASPLCVCVQISLFGGRGQQSDWI</sequence>
<dbReference type="AlphaFoldDB" id="A0A811Z9Y1"/>
<organism evidence="2 3">
    <name type="scientific">Nyctereutes procyonoides</name>
    <name type="common">Raccoon dog</name>
    <name type="synonym">Canis procyonoides</name>
    <dbReference type="NCBI Taxonomy" id="34880"/>
    <lineage>
        <taxon>Eukaryota</taxon>
        <taxon>Metazoa</taxon>
        <taxon>Chordata</taxon>
        <taxon>Craniata</taxon>
        <taxon>Vertebrata</taxon>
        <taxon>Euteleostomi</taxon>
        <taxon>Mammalia</taxon>
        <taxon>Eutheria</taxon>
        <taxon>Laurasiatheria</taxon>
        <taxon>Carnivora</taxon>
        <taxon>Caniformia</taxon>
        <taxon>Canidae</taxon>
        <taxon>Nyctereutes</taxon>
    </lineage>
</organism>
<dbReference type="Proteomes" id="UP000645828">
    <property type="component" value="Unassembled WGS sequence"/>
</dbReference>
<feature type="region of interest" description="Disordered" evidence="1">
    <location>
        <begin position="7"/>
        <end position="32"/>
    </location>
</feature>
<dbReference type="EMBL" id="CAJHUB010000760">
    <property type="protein sequence ID" value="CAD7685523.1"/>
    <property type="molecule type" value="Genomic_DNA"/>
</dbReference>
<evidence type="ECO:0000313" key="3">
    <source>
        <dbReference type="Proteomes" id="UP000645828"/>
    </source>
</evidence>
<reference evidence="2" key="1">
    <citation type="submission" date="2020-12" db="EMBL/GenBank/DDBJ databases">
        <authorList>
            <consortium name="Molecular Ecology Group"/>
        </authorList>
    </citation>
    <scope>NUCLEOTIDE SEQUENCE</scope>
    <source>
        <strain evidence="2">TBG_1078</strain>
    </source>
</reference>
<protein>
    <submittedName>
        <fullName evidence="2">(raccoon dog) hypothetical protein</fullName>
    </submittedName>
</protein>
<comment type="caution">
    <text evidence="2">The sequence shown here is derived from an EMBL/GenBank/DDBJ whole genome shotgun (WGS) entry which is preliminary data.</text>
</comment>
<keyword evidence="3" id="KW-1185">Reference proteome</keyword>
<evidence type="ECO:0000256" key="1">
    <source>
        <dbReference type="SAM" id="MobiDB-lite"/>
    </source>
</evidence>
<gene>
    <name evidence="2" type="ORF">NYPRO_LOCUS18316</name>
</gene>
<accession>A0A811Z9Y1</accession>